<feature type="compositionally biased region" description="Polar residues" evidence="1">
    <location>
        <begin position="81"/>
        <end position="91"/>
    </location>
</feature>
<dbReference type="OrthoDB" id="3921745at2759"/>
<dbReference type="AlphaFoldDB" id="A0A5M8PWS9"/>
<evidence type="ECO:0000256" key="1">
    <source>
        <dbReference type="SAM" id="MobiDB-lite"/>
    </source>
</evidence>
<comment type="caution">
    <text evidence="2">The sequence shown here is derived from an EMBL/GenBank/DDBJ whole genome shotgun (WGS) entry which is preliminary data.</text>
</comment>
<proteinExistence type="predicted"/>
<sequence length="192" mass="21973">MASQKPGSEEQQICSPESSSYRSMAIESLLNPSDDDVLTASPNSSREGDSRSRSGSIQSFFEDDNTAHGHQPSLAVRGHQRSLTGAGSLTSRPRENRPTYFMEEVHFIWYHRVDLRMDWADVKQAYNAQFPTRQRKGFQGIQCKYYRCMSNSGLPGVRQRDRSARPEERYGMRARTGLVYPWMRDRTAKLEA</sequence>
<feature type="compositionally biased region" description="Polar residues" evidence="1">
    <location>
        <begin position="1"/>
        <end position="22"/>
    </location>
</feature>
<gene>
    <name evidence="2" type="ORF">FRX48_02457</name>
</gene>
<dbReference type="EMBL" id="VXIT01000003">
    <property type="protein sequence ID" value="KAA6414095.1"/>
    <property type="molecule type" value="Genomic_DNA"/>
</dbReference>
<protein>
    <submittedName>
        <fullName evidence="2">Uncharacterized protein</fullName>
    </submittedName>
</protein>
<evidence type="ECO:0000313" key="2">
    <source>
        <dbReference type="EMBL" id="KAA6414095.1"/>
    </source>
</evidence>
<organism evidence="2 3">
    <name type="scientific">Lasallia pustulata</name>
    <dbReference type="NCBI Taxonomy" id="136370"/>
    <lineage>
        <taxon>Eukaryota</taxon>
        <taxon>Fungi</taxon>
        <taxon>Dikarya</taxon>
        <taxon>Ascomycota</taxon>
        <taxon>Pezizomycotina</taxon>
        <taxon>Lecanoromycetes</taxon>
        <taxon>OSLEUM clade</taxon>
        <taxon>Umbilicariomycetidae</taxon>
        <taxon>Umbilicariales</taxon>
        <taxon>Umbilicariaceae</taxon>
        <taxon>Lasallia</taxon>
    </lineage>
</organism>
<evidence type="ECO:0000313" key="3">
    <source>
        <dbReference type="Proteomes" id="UP000324767"/>
    </source>
</evidence>
<reference evidence="2 3" key="1">
    <citation type="submission" date="2019-09" db="EMBL/GenBank/DDBJ databases">
        <title>The hologenome of the rock-dwelling lichen Lasallia pustulata.</title>
        <authorList>
            <person name="Greshake Tzovaras B."/>
            <person name="Segers F."/>
            <person name="Bicker A."/>
            <person name="Dal Grande F."/>
            <person name="Otte J."/>
            <person name="Hankeln T."/>
            <person name="Schmitt I."/>
            <person name="Ebersberger I."/>
        </authorList>
    </citation>
    <scope>NUCLEOTIDE SEQUENCE [LARGE SCALE GENOMIC DNA]</scope>
    <source>
        <strain evidence="2">A1-1</strain>
    </source>
</reference>
<accession>A0A5M8PWS9</accession>
<dbReference type="Proteomes" id="UP000324767">
    <property type="component" value="Unassembled WGS sequence"/>
</dbReference>
<name>A0A5M8PWS9_9LECA</name>
<feature type="region of interest" description="Disordered" evidence="1">
    <location>
        <begin position="1"/>
        <end position="94"/>
    </location>
</feature>